<name>A0A6M3IMV2_9ZZZZ</name>
<organism evidence="1">
    <name type="scientific">viral metagenome</name>
    <dbReference type="NCBI Taxonomy" id="1070528"/>
    <lineage>
        <taxon>unclassified sequences</taxon>
        <taxon>metagenomes</taxon>
        <taxon>organismal metagenomes</taxon>
    </lineage>
</organism>
<reference evidence="1" key="1">
    <citation type="submission" date="2020-03" db="EMBL/GenBank/DDBJ databases">
        <title>The deep terrestrial virosphere.</title>
        <authorList>
            <person name="Holmfeldt K."/>
            <person name="Nilsson E."/>
            <person name="Simone D."/>
            <person name="Lopez-Fernandez M."/>
            <person name="Wu X."/>
            <person name="de Brujin I."/>
            <person name="Lundin D."/>
            <person name="Andersson A."/>
            <person name="Bertilsson S."/>
            <person name="Dopson M."/>
        </authorList>
    </citation>
    <scope>NUCLEOTIDE SEQUENCE</scope>
    <source>
        <strain evidence="1">MM415B01452</strain>
    </source>
</reference>
<dbReference type="Gene3D" id="6.20.20.10">
    <property type="match status" value="1"/>
</dbReference>
<accession>A0A6M3IMV2</accession>
<sequence length="85" mass="9366">MTQEIVIKEKCSTCNGTGQQPLPSPDEPISCFMCGGTGYRLVATVFPNEDLATKANLQTMYDAIKADLDIIKNGLQTIWDRVKDL</sequence>
<dbReference type="InterPro" id="IPR036410">
    <property type="entry name" value="HSP_DnaJ_Cys-rich_dom_sf"/>
</dbReference>
<dbReference type="SUPFAM" id="SSF57938">
    <property type="entry name" value="DnaJ/Hsp40 cysteine-rich domain"/>
    <property type="match status" value="1"/>
</dbReference>
<protein>
    <submittedName>
        <fullName evidence="1">Putative chaperone</fullName>
    </submittedName>
</protein>
<gene>
    <name evidence="1" type="ORF">MM415B01452_0015</name>
</gene>
<dbReference type="AlphaFoldDB" id="A0A6M3IMV2"/>
<evidence type="ECO:0000313" key="1">
    <source>
        <dbReference type="EMBL" id="QJA58427.1"/>
    </source>
</evidence>
<proteinExistence type="predicted"/>
<dbReference type="EMBL" id="MT141323">
    <property type="protein sequence ID" value="QJA58427.1"/>
    <property type="molecule type" value="Genomic_DNA"/>
</dbReference>